<feature type="domain" description="Aminotransferase class V" evidence="1">
    <location>
        <begin position="63"/>
        <end position="232"/>
    </location>
</feature>
<dbReference type="InterPro" id="IPR015421">
    <property type="entry name" value="PyrdxlP-dep_Trfase_major"/>
</dbReference>
<dbReference type="Gene3D" id="3.40.640.10">
    <property type="entry name" value="Type I PLP-dependent aspartate aminotransferase-like (Major domain)"/>
    <property type="match status" value="1"/>
</dbReference>
<evidence type="ECO:0000259" key="1">
    <source>
        <dbReference type="Pfam" id="PF00266"/>
    </source>
</evidence>
<dbReference type="AlphaFoldDB" id="A0A381RBI8"/>
<dbReference type="PANTHER" id="PTHR43586:SF15">
    <property type="entry name" value="BLR3095 PROTEIN"/>
    <property type="match status" value="1"/>
</dbReference>
<reference evidence="2" key="1">
    <citation type="submission" date="2018-05" db="EMBL/GenBank/DDBJ databases">
        <authorList>
            <person name="Lanie J.A."/>
            <person name="Ng W.-L."/>
            <person name="Kazmierczak K.M."/>
            <person name="Andrzejewski T.M."/>
            <person name="Davidsen T.M."/>
            <person name="Wayne K.J."/>
            <person name="Tettelin H."/>
            <person name="Glass J.I."/>
            <person name="Rusch D."/>
            <person name="Podicherti R."/>
            <person name="Tsui H.-C.T."/>
            <person name="Winkler M.E."/>
        </authorList>
    </citation>
    <scope>NUCLEOTIDE SEQUENCE</scope>
</reference>
<feature type="non-terminal residue" evidence="2">
    <location>
        <position position="372"/>
    </location>
</feature>
<dbReference type="PANTHER" id="PTHR43586">
    <property type="entry name" value="CYSTEINE DESULFURASE"/>
    <property type="match status" value="1"/>
</dbReference>
<proteinExistence type="predicted"/>
<organism evidence="2">
    <name type="scientific">marine metagenome</name>
    <dbReference type="NCBI Taxonomy" id="408172"/>
    <lineage>
        <taxon>unclassified sequences</taxon>
        <taxon>metagenomes</taxon>
        <taxon>ecological metagenomes</taxon>
    </lineage>
</organism>
<gene>
    <name evidence="2" type="ORF">METZ01_LOCUS39577</name>
</gene>
<sequence length="372" mass="41050">MDSAAVLTCQRGQFNIPAGLHYLNCAYMGPLPRVAEEAGVLGLRMKRDPSLILPHHFFDTSLELRRLFSRLIGNADPTRISIGPGVSYSVAIAAKNLPLSSDQNVVLTYEQFPSNMHAWARKAQDVNADLRVIGPPDTIHRGANWNAEILTAIDSATAVVSLPTVHWTDGTIFDLVEVGRRCREVGAALVVDGTQSVGALPFDVNVVRPDVLMCSGYKWLLGPYSVGLTYFGPRFDDGEPLEETWIGREGSEDFEHLVDYRAGYQPGAIRYDVAQRSNFALLPVAVASLRLIIEWQPARIQAYCKGLTDNFFEEVEELGFTVEDAHWRSAHLFGLRMPKGLELVELQQALKARGVSASLRGSALRVSPNVYN</sequence>
<dbReference type="SUPFAM" id="SSF53383">
    <property type="entry name" value="PLP-dependent transferases"/>
    <property type="match status" value="1"/>
</dbReference>
<evidence type="ECO:0000313" key="2">
    <source>
        <dbReference type="EMBL" id="SUZ86723.1"/>
    </source>
</evidence>
<dbReference type="InterPro" id="IPR000192">
    <property type="entry name" value="Aminotrans_V_dom"/>
</dbReference>
<accession>A0A381RBI8</accession>
<name>A0A381RBI8_9ZZZZ</name>
<feature type="non-terminal residue" evidence="2">
    <location>
        <position position="1"/>
    </location>
</feature>
<dbReference type="Gene3D" id="3.90.1150.10">
    <property type="entry name" value="Aspartate Aminotransferase, domain 1"/>
    <property type="match status" value="1"/>
</dbReference>
<protein>
    <recommendedName>
        <fullName evidence="1">Aminotransferase class V domain-containing protein</fullName>
    </recommendedName>
</protein>
<dbReference type="Pfam" id="PF00266">
    <property type="entry name" value="Aminotran_5"/>
    <property type="match status" value="1"/>
</dbReference>
<dbReference type="InterPro" id="IPR015422">
    <property type="entry name" value="PyrdxlP-dep_Trfase_small"/>
</dbReference>
<dbReference type="InterPro" id="IPR015424">
    <property type="entry name" value="PyrdxlP-dep_Trfase"/>
</dbReference>
<dbReference type="EMBL" id="UINC01001695">
    <property type="protein sequence ID" value="SUZ86723.1"/>
    <property type="molecule type" value="Genomic_DNA"/>
</dbReference>